<dbReference type="PRINTS" id="PR00339">
    <property type="entry name" value="PCNACYCLIN"/>
</dbReference>
<name>A0A2K2CTI5_BRADI</name>
<dbReference type="EMBL" id="CM000883">
    <property type="protein sequence ID" value="PNT65342.1"/>
    <property type="molecule type" value="Genomic_DNA"/>
</dbReference>
<dbReference type="InParanoid" id="A0A2K2CTI5"/>
<evidence type="ECO:0000313" key="5">
    <source>
        <dbReference type="Proteomes" id="UP000008810"/>
    </source>
</evidence>
<feature type="region of interest" description="Disordered" evidence="1">
    <location>
        <begin position="168"/>
        <end position="188"/>
    </location>
</feature>
<dbReference type="Gene3D" id="3.70.10.10">
    <property type="match status" value="1"/>
</dbReference>
<dbReference type="GO" id="GO:0003677">
    <property type="term" value="F:DNA binding"/>
    <property type="evidence" value="ECO:0007669"/>
    <property type="project" value="InterPro"/>
</dbReference>
<dbReference type="GO" id="GO:0019985">
    <property type="term" value="P:translesion synthesis"/>
    <property type="evidence" value="ECO:0000318"/>
    <property type="project" value="GO_Central"/>
</dbReference>
<dbReference type="InterPro" id="IPR022649">
    <property type="entry name" value="Pr_cel_nuc_antig_C"/>
</dbReference>
<evidence type="ECO:0000313" key="3">
    <source>
        <dbReference type="EMBL" id="PNT65342.1"/>
    </source>
</evidence>
<dbReference type="SUPFAM" id="SSF55979">
    <property type="entry name" value="DNA clamp"/>
    <property type="match status" value="1"/>
</dbReference>
<dbReference type="OrthoDB" id="534348at2759"/>
<organism evidence="3">
    <name type="scientific">Brachypodium distachyon</name>
    <name type="common">Purple false brome</name>
    <name type="synonym">Trachynia distachya</name>
    <dbReference type="NCBI Taxonomy" id="15368"/>
    <lineage>
        <taxon>Eukaryota</taxon>
        <taxon>Viridiplantae</taxon>
        <taxon>Streptophyta</taxon>
        <taxon>Embryophyta</taxon>
        <taxon>Tracheophyta</taxon>
        <taxon>Spermatophyta</taxon>
        <taxon>Magnoliopsida</taxon>
        <taxon>Liliopsida</taxon>
        <taxon>Poales</taxon>
        <taxon>Poaceae</taxon>
        <taxon>BOP clade</taxon>
        <taxon>Pooideae</taxon>
        <taxon>Stipodae</taxon>
        <taxon>Brachypodieae</taxon>
        <taxon>Brachypodium</taxon>
    </lineage>
</organism>
<dbReference type="GO" id="GO:0006275">
    <property type="term" value="P:regulation of DNA replication"/>
    <property type="evidence" value="ECO:0007669"/>
    <property type="project" value="InterPro"/>
</dbReference>
<evidence type="ECO:0000313" key="4">
    <source>
        <dbReference type="EnsemblPlants" id="PNT65342"/>
    </source>
</evidence>
<feature type="region of interest" description="Disordered" evidence="1">
    <location>
        <begin position="1"/>
        <end position="37"/>
    </location>
</feature>
<dbReference type="Gramene" id="PNT65342">
    <property type="protein sequence ID" value="PNT65342"/>
    <property type="gene ID" value="BRADI_4g40905v3"/>
</dbReference>
<dbReference type="EnsemblPlants" id="PNT65342">
    <property type="protein sequence ID" value="PNT65342"/>
    <property type="gene ID" value="BRADI_4g40905v3"/>
</dbReference>
<dbReference type="PANTHER" id="PTHR11352">
    <property type="entry name" value="PROLIFERATING CELL NUCLEAR ANTIGEN"/>
    <property type="match status" value="1"/>
</dbReference>
<dbReference type="GO" id="GO:0006298">
    <property type="term" value="P:mismatch repair"/>
    <property type="evidence" value="ECO:0000318"/>
    <property type="project" value="GO_Central"/>
</dbReference>
<evidence type="ECO:0000256" key="1">
    <source>
        <dbReference type="SAM" id="MobiDB-lite"/>
    </source>
</evidence>
<dbReference type="AlphaFoldDB" id="A0A2K2CTI5"/>
<dbReference type="InterPro" id="IPR046938">
    <property type="entry name" value="DNA_clamp_sf"/>
</dbReference>
<gene>
    <name evidence="3" type="ORF">BRADI_4g40905v3</name>
</gene>
<protein>
    <recommendedName>
        <fullName evidence="2">Proliferating cell nuclear antigen PCNA C-terminal domain-containing protein</fullName>
    </recommendedName>
</protein>
<reference evidence="3" key="2">
    <citation type="submission" date="2017-06" db="EMBL/GenBank/DDBJ databases">
        <title>WGS assembly of Brachypodium distachyon.</title>
        <authorList>
            <consortium name="The International Brachypodium Initiative"/>
            <person name="Lucas S."/>
            <person name="Harmon-Smith M."/>
            <person name="Lail K."/>
            <person name="Tice H."/>
            <person name="Grimwood J."/>
            <person name="Bruce D."/>
            <person name="Barry K."/>
            <person name="Shu S."/>
            <person name="Lindquist E."/>
            <person name="Wang M."/>
            <person name="Pitluck S."/>
            <person name="Vogel J.P."/>
            <person name="Garvin D.F."/>
            <person name="Mockler T.C."/>
            <person name="Schmutz J."/>
            <person name="Rokhsar D."/>
            <person name="Bevan M.W."/>
        </authorList>
    </citation>
    <scope>NUCLEOTIDE SEQUENCE</scope>
    <source>
        <strain evidence="3">Bd21</strain>
    </source>
</reference>
<evidence type="ECO:0000259" key="2">
    <source>
        <dbReference type="Pfam" id="PF02747"/>
    </source>
</evidence>
<dbReference type="Pfam" id="PF02747">
    <property type="entry name" value="PCNA_C"/>
    <property type="match status" value="1"/>
</dbReference>
<dbReference type="STRING" id="15368.A0A2K2CTI5"/>
<dbReference type="NCBIfam" id="TIGR00590">
    <property type="entry name" value="pcna"/>
    <property type="match status" value="1"/>
</dbReference>
<dbReference type="GO" id="GO:0006272">
    <property type="term" value="P:leading strand elongation"/>
    <property type="evidence" value="ECO:0000318"/>
    <property type="project" value="GO_Central"/>
</dbReference>
<sequence>MTTSSPSRPWKNGSTSLPSRSSRPDNDDGPLEISESPGSDYQAIVCMPSAMFMGICNKLSSFGERDTVVISVDKEHVRFFTGGETGSSSIVCRQTQTVDKPKEPIVMEVKEEVSLTFQLRHMNSFSKASTLSDQVTISLSSKQSAVFEYKIAEMGYIRYYLSPDEMRNDEDDAAKEDKMQNEGDEMQN</sequence>
<dbReference type="InterPro" id="IPR000730">
    <property type="entry name" value="Pr_cel_nuc_antig"/>
</dbReference>
<dbReference type="GO" id="GO:0030337">
    <property type="term" value="F:DNA polymerase processivity factor activity"/>
    <property type="evidence" value="ECO:0000318"/>
    <property type="project" value="GO_Central"/>
</dbReference>
<keyword evidence="5" id="KW-1185">Reference proteome</keyword>
<proteinExistence type="predicted"/>
<dbReference type="ExpressionAtlas" id="A0A2K2CTI5">
    <property type="expression patterns" value="baseline and differential"/>
</dbReference>
<dbReference type="PANTHER" id="PTHR11352:SF0">
    <property type="entry name" value="PROLIFERATING CELL NUCLEAR ANTIGEN"/>
    <property type="match status" value="1"/>
</dbReference>
<accession>A0A2K2CTI5</accession>
<reference evidence="3 4" key="1">
    <citation type="journal article" date="2010" name="Nature">
        <title>Genome sequencing and analysis of the model grass Brachypodium distachyon.</title>
        <authorList>
            <consortium name="International Brachypodium Initiative"/>
        </authorList>
    </citation>
    <scope>NUCLEOTIDE SEQUENCE [LARGE SCALE GENOMIC DNA]</scope>
    <source>
        <strain evidence="3 4">Bd21</strain>
    </source>
</reference>
<reference evidence="4" key="3">
    <citation type="submission" date="2018-08" db="UniProtKB">
        <authorList>
            <consortium name="EnsemblPlants"/>
        </authorList>
    </citation>
    <scope>IDENTIFICATION</scope>
    <source>
        <strain evidence="4">cv. Bd21</strain>
    </source>
</reference>
<dbReference type="GO" id="GO:0043626">
    <property type="term" value="C:PCNA complex"/>
    <property type="evidence" value="ECO:0000318"/>
    <property type="project" value="GO_Central"/>
</dbReference>
<feature type="domain" description="Proliferating cell nuclear antigen PCNA C-terminal" evidence="2">
    <location>
        <begin position="37"/>
        <end position="163"/>
    </location>
</feature>
<dbReference type="Proteomes" id="UP000008810">
    <property type="component" value="Chromosome 4"/>
</dbReference>
<feature type="compositionally biased region" description="Polar residues" evidence="1">
    <location>
        <begin position="1"/>
        <end position="21"/>
    </location>
</feature>